<protein>
    <submittedName>
        <fullName evidence="2">Putative YopX protein</fullName>
    </submittedName>
</protein>
<name>A0A6M3JM35_9ZZZZ</name>
<accession>A0A6M3JM35</accession>
<dbReference type="EMBL" id="MT141782">
    <property type="protein sequence ID" value="QJA70308.1"/>
    <property type="molecule type" value="Genomic_DNA"/>
</dbReference>
<dbReference type="Gene3D" id="2.30.30.290">
    <property type="entry name" value="YopX-like domains"/>
    <property type="match status" value="1"/>
</dbReference>
<evidence type="ECO:0000259" key="1">
    <source>
        <dbReference type="Pfam" id="PF09643"/>
    </source>
</evidence>
<organism evidence="2">
    <name type="scientific">viral metagenome</name>
    <dbReference type="NCBI Taxonomy" id="1070528"/>
    <lineage>
        <taxon>unclassified sequences</taxon>
        <taxon>metagenomes</taxon>
        <taxon>organismal metagenomes</taxon>
    </lineage>
</organism>
<dbReference type="AlphaFoldDB" id="A0A6M3JM35"/>
<gene>
    <name evidence="2" type="ORF">MM415A03821_0003</name>
</gene>
<proteinExistence type="predicted"/>
<sequence length="118" mass="14413">MREIKFRAWDNERMWYGDELRYYHLFPTQHPESNMVWMQYTGLKDKQGKEIYEGDIISFFNYNELPKIGRIIYSGCKYSIEYEEDLIDLEFFWHIQGIEVIGNIYENPELIIIQNQRG</sequence>
<dbReference type="InterPro" id="IPR023385">
    <property type="entry name" value="YopX-like_C"/>
</dbReference>
<evidence type="ECO:0000313" key="2">
    <source>
        <dbReference type="EMBL" id="QJA70308.1"/>
    </source>
</evidence>
<dbReference type="InterPro" id="IPR019096">
    <property type="entry name" value="YopX_protein"/>
</dbReference>
<dbReference type="Pfam" id="PF09643">
    <property type="entry name" value="YopX"/>
    <property type="match status" value="1"/>
</dbReference>
<reference evidence="2" key="1">
    <citation type="submission" date="2020-03" db="EMBL/GenBank/DDBJ databases">
        <title>The deep terrestrial virosphere.</title>
        <authorList>
            <person name="Holmfeldt K."/>
            <person name="Nilsson E."/>
            <person name="Simone D."/>
            <person name="Lopez-Fernandez M."/>
            <person name="Wu X."/>
            <person name="de Brujin I."/>
            <person name="Lundin D."/>
            <person name="Andersson A."/>
            <person name="Bertilsson S."/>
            <person name="Dopson M."/>
        </authorList>
    </citation>
    <scope>NUCLEOTIDE SEQUENCE</scope>
    <source>
        <strain evidence="2">MM415A03821</strain>
    </source>
</reference>
<dbReference type="SUPFAM" id="SSF159006">
    <property type="entry name" value="YopX-like"/>
    <property type="match status" value="1"/>
</dbReference>
<feature type="domain" description="YopX protein" evidence="1">
    <location>
        <begin position="26"/>
        <end position="111"/>
    </location>
</feature>